<name>A0ABU5RGC6_9PSEU</name>
<organism evidence="1 2">
    <name type="scientific">Amycolatopsis heterodermiae</name>
    <dbReference type="NCBI Taxonomy" id="3110235"/>
    <lineage>
        <taxon>Bacteria</taxon>
        <taxon>Bacillati</taxon>
        <taxon>Actinomycetota</taxon>
        <taxon>Actinomycetes</taxon>
        <taxon>Pseudonocardiales</taxon>
        <taxon>Pseudonocardiaceae</taxon>
        <taxon>Amycolatopsis</taxon>
    </lineage>
</organism>
<evidence type="ECO:0008006" key="3">
    <source>
        <dbReference type="Google" id="ProtNLM"/>
    </source>
</evidence>
<reference evidence="1 2" key="1">
    <citation type="submission" date="2023-12" db="EMBL/GenBank/DDBJ databases">
        <title>Amycolatopsis sp. V23-08.</title>
        <authorList>
            <person name="Somphong A."/>
        </authorList>
    </citation>
    <scope>NUCLEOTIDE SEQUENCE [LARGE SCALE GENOMIC DNA]</scope>
    <source>
        <strain evidence="1 2">V23-08</strain>
    </source>
</reference>
<proteinExistence type="predicted"/>
<comment type="caution">
    <text evidence="1">The sequence shown here is derived from an EMBL/GenBank/DDBJ whole genome shotgun (WGS) entry which is preliminary data.</text>
</comment>
<protein>
    <recommendedName>
        <fullName evidence="3">DUF3471 domain-containing protein</fullName>
    </recommendedName>
</protein>
<evidence type="ECO:0000313" key="1">
    <source>
        <dbReference type="EMBL" id="MEA5365223.1"/>
    </source>
</evidence>
<accession>A0ABU5RGC6</accession>
<sequence>MTSTEEAVADDPAVLPPDLSEAAATALREQPTFAALLDPSDTTWTEEGPGRYAVLVAPDVAGVLDAAAGRFVPDDPEQVRLLLAERMAATVGETPVAGGAGDRVVDWTTLRITDEAGGVLTATANTVADAADGDAVHAVQLSIDLALQPAVVTEQLVAGGAFEAALDEAIEVREAQAAEAEAAVAEEAPAVEAAPAVDAAYLGGYYGESAFPFDGNNFVFDWTTWTHDQTTPDGTVGFTAHVTATDGTTHDTYAWFDPAVGISIVRAEPLAGAEALAGAEEAAPAIDAAYLGGYYGTSSFPFDGNNFVFDWTTWTHDQTTPDGTVGFTARATATDGTTHDTYAWFDPAVGISIVRAEALAGAATPAADEPVADPRAEFESLTGQLRDRWRSAGNRLEELNGKAYDVHGWVEGEPGCELVHQSFDGECHLAELGAHTDGDARPVTVLLRIRDAETVWVDREDDRY</sequence>
<gene>
    <name evidence="1" type="ORF">VA596_37225</name>
</gene>
<keyword evidence="2" id="KW-1185">Reference proteome</keyword>
<dbReference type="Proteomes" id="UP001304298">
    <property type="component" value="Unassembled WGS sequence"/>
</dbReference>
<evidence type="ECO:0000313" key="2">
    <source>
        <dbReference type="Proteomes" id="UP001304298"/>
    </source>
</evidence>
<dbReference type="RefSeq" id="WP_323333574.1">
    <property type="nucleotide sequence ID" value="NZ_JAYFSI010000011.1"/>
</dbReference>
<dbReference type="EMBL" id="JAYFSI010000011">
    <property type="protein sequence ID" value="MEA5365223.1"/>
    <property type="molecule type" value="Genomic_DNA"/>
</dbReference>